<organism evidence="5 6">
    <name type="scientific">Fusarium austroamericanum</name>
    <dbReference type="NCBI Taxonomy" id="282268"/>
    <lineage>
        <taxon>Eukaryota</taxon>
        <taxon>Fungi</taxon>
        <taxon>Dikarya</taxon>
        <taxon>Ascomycota</taxon>
        <taxon>Pezizomycotina</taxon>
        <taxon>Sordariomycetes</taxon>
        <taxon>Hypocreomycetidae</taxon>
        <taxon>Hypocreales</taxon>
        <taxon>Nectriaceae</taxon>
        <taxon>Fusarium</taxon>
    </lineage>
</organism>
<proteinExistence type="inferred from homology"/>
<keyword evidence="3" id="KW-0560">Oxidoreductase</keyword>
<dbReference type="InterPro" id="IPR036188">
    <property type="entry name" value="FAD/NAD-bd_sf"/>
</dbReference>
<reference evidence="5 6" key="1">
    <citation type="submission" date="2020-02" db="EMBL/GenBank/DDBJ databases">
        <title>Identification and distribution of gene clusters putatively required for synthesis of sphingolipid metabolism inhibitors in phylogenetically diverse species of the filamentous fungus Fusarium.</title>
        <authorList>
            <person name="Kim H.-S."/>
            <person name="Busman M."/>
            <person name="Brown D.W."/>
            <person name="Divon H."/>
            <person name="Uhlig S."/>
            <person name="Proctor R.H."/>
        </authorList>
    </citation>
    <scope>NUCLEOTIDE SEQUENCE [LARGE SCALE GENOMIC DNA]</scope>
    <source>
        <strain evidence="5 6">NRRL 2903</strain>
    </source>
</reference>
<evidence type="ECO:0000313" key="6">
    <source>
        <dbReference type="Proteomes" id="UP000537989"/>
    </source>
</evidence>
<dbReference type="InterPro" id="IPR050097">
    <property type="entry name" value="Ferredoxin-NADP_redctase_2"/>
</dbReference>
<feature type="domain" description="FAD/NAD(P)-binding" evidence="4">
    <location>
        <begin position="6"/>
        <end position="323"/>
    </location>
</feature>
<evidence type="ECO:0000259" key="4">
    <source>
        <dbReference type="Pfam" id="PF07992"/>
    </source>
</evidence>
<dbReference type="PRINTS" id="PR00368">
    <property type="entry name" value="FADPNR"/>
</dbReference>
<gene>
    <name evidence="5" type="ORF">FAUST_10518</name>
</gene>
<evidence type="ECO:0000256" key="2">
    <source>
        <dbReference type="ARBA" id="ARBA00022630"/>
    </source>
</evidence>
<evidence type="ECO:0000313" key="5">
    <source>
        <dbReference type="EMBL" id="KAF5229260.1"/>
    </source>
</evidence>
<dbReference type="GO" id="GO:0097237">
    <property type="term" value="P:cellular response to toxic substance"/>
    <property type="evidence" value="ECO:0007669"/>
    <property type="project" value="UniProtKB-ARBA"/>
</dbReference>
<keyword evidence="6" id="KW-1185">Reference proteome</keyword>
<dbReference type="EMBL" id="JAAMOD010000406">
    <property type="protein sequence ID" value="KAF5229260.1"/>
    <property type="molecule type" value="Genomic_DNA"/>
</dbReference>
<dbReference type="PRINTS" id="PR00469">
    <property type="entry name" value="PNDRDTASEII"/>
</dbReference>
<comment type="caution">
    <text evidence="5">The sequence shown here is derived from an EMBL/GenBank/DDBJ whole genome shotgun (WGS) entry which is preliminary data.</text>
</comment>
<keyword evidence="2" id="KW-0285">Flavoprotein</keyword>
<comment type="similarity">
    <text evidence="1">Belongs to the class-II pyridine nucleotide-disulfide oxidoreductase family.</text>
</comment>
<evidence type="ECO:0000256" key="1">
    <source>
        <dbReference type="ARBA" id="ARBA00009333"/>
    </source>
</evidence>
<evidence type="ECO:0000256" key="3">
    <source>
        <dbReference type="ARBA" id="ARBA00023002"/>
    </source>
</evidence>
<dbReference type="PANTHER" id="PTHR48105">
    <property type="entry name" value="THIOREDOXIN REDUCTASE 1-RELATED-RELATED"/>
    <property type="match status" value="1"/>
</dbReference>
<accession>A0AAN6BV64</accession>
<dbReference type="SUPFAM" id="SSF51905">
    <property type="entry name" value="FAD/NAD(P)-binding domain"/>
    <property type="match status" value="1"/>
</dbReference>
<name>A0AAN6BV64_FUSAU</name>
<dbReference type="Proteomes" id="UP000537989">
    <property type="component" value="Unassembled WGS sequence"/>
</dbReference>
<dbReference type="AlphaFoldDB" id="A0AAN6BV64"/>
<dbReference type="Gene3D" id="3.50.50.60">
    <property type="entry name" value="FAD/NAD(P)-binding domain"/>
    <property type="match status" value="2"/>
</dbReference>
<dbReference type="GO" id="GO:0016491">
    <property type="term" value="F:oxidoreductase activity"/>
    <property type="evidence" value="ECO:0007669"/>
    <property type="project" value="UniProtKB-KW"/>
</dbReference>
<dbReference type="Pfam" id="PF07992">
    <property type="entry name" value="Pyr_redox_2"/>
    <property type="match status" value="1"/>
</dbReference>
<protein>
    <recommendedName>
        <fullName evidence="4">FAD/NAD(P)-binding domain-containing protein</fullName>
    </recommendedName>
</protein>
<sequence length="344" mass="37488">MSQIIDALVIGGGPAGLGAALGLCRQNHSVVLLDSVSYRNTIDTIPDNRMHMVATWDHRRPDEFRVAARKELQRYERFKYREVEVVSVRQTTSTQSGKLEALFNAKAADGTEYAARKLILATGVKDVFPKIEGFSECWAKGMYVLSPNSNELCIARETKYRSFHCLFCHGYEDRNSESVGVLAVGECAETSTVARMARAAHQFSRSITIYTNGNSELGDQVYRLLGREGWCSINNLGIKKVYMPQKTPASPITVQVELSDGTTKTEDFLVHKPATVQASALYTQLGLQLTAEGDIKVKEPMFETSKAGVFAVGDCASPNKFVSSASTSGGFAAAGAAMQLQAGF</sequence>
<dbReference type="InterPro" id="IPR023753">
    <property type="entry name" value="FAD/NAD-binding_dom"/>
</dbReference>